<sequence length="776" mass="86522">MECESEDVYEDRFDDESFHDAPLSDGESDFDENDLRSADDYAKTEIPSCNEQQENTSERGIDRLCKQSDSHYPITLSTIAEELDSSSRHGIRNEFSFGGISESNASRHGFNSTDFKNQGNLLELMERAELSYNKRTGGGNIIEGDERLLCRFNQTHFNKENSWEPSIRNSPPPLPSTFESPPKRSILGEIQDLHIPHEIRETPINYQKKSLTTVSDSPTDSNMESHFASTPNSAYNGDRPFKQIRNSFTMKFIDLSEIEPSGLTNVDSSSINIFPAFRLTSDKDTPVALHGSIAESVAESTVDRSRVEQIIKICSPKRGPRLASLNIGKPQESCEKNNENSRSDRPILYNESQILRGEPCATRSKSIMRPGLKVSHRESLVSRSESGTSSRPPLTITREVNSGRLSSMSNASEKRSPLHIPQQDVAFGFVAIGDTALATLRMINRLETPLRISTCLRNTQTAFTVVTLKKFKLLILLVLQILDPHIHVLDPGRELTIRVEFSPTKPARYNTAISVKILSGVGKSYTDVSFVKVQVHGSGGVASIRIPYSDELYPSRSGSFILNTSSERTLRFPLENKGEREAFVHIRMLSQAGVPISDIEISPSDSLVIKRGTKINITIRLRSLLCFSYPTDWRSSITSLASTGSGQSIGSTATVTGRSNLKIEIFWGEETIRQRLKGLERKSGKAFLIEGISFSTPFVGEQENFQVPDNYPVSYSDYRLFGTLLRTHIIYVVSSRHSVRQSLLSDNSLSQSLQPDSTFRDRTTLGNTVVPDVTLV</sequence>
<feature type="compositionally biased region" description="Basic and acidic residues" evidence="1">
    <location>
        <begin position="33"/>
        <end position="43"/>
    </location>
</feature>
<feature type="compositionally biased region" description="Acidic residues" evidence="1">
    <location>
        <begin position="1"/>
        <end position="14"/>
    </location>
</feature>
<protein>
    <submittedName>
        <fullName evidence="3">TMEM131_like domain-containing protein</fullName>
    </submittedName>
</protein>
<feature type="region of interest" description="Disordered" evidence="1">
    <location>
        <begin position="210"/>
        <end position="239"/>
    </location>
</feature>
<evidence type="ECO:0000256" key="1">
    <source>
        <dbReference type="SAM" id="MobiDB-lite"/>
    </source>
</evidence>
<feature type="compositionally biased region" description="Polar residues" evidence="1">
    <location>
        <begin position="381"/>
        <end position="411"/>
    </location>
</feature>
<evidence type="ECO:0000313" key="3">
    <source>
        <dbReference type="WBParaSite" id="Hba_19024"/>
    </source>
</evidence>
<feature type="region of interest" description="Disordered" evidence="1">
    <location>
        <begin position="371"/>
        <end position="417"/>
    </location>
</feature>
<feature type="compositionally biased region" description="Polar residues" evidence="1">
    <location>
        <begin position="210"/>
        <end position="235"/>
    </location>
</feature>
<dbReference type="InterPro" id="IPR013783">
    <property type="entry name" value="Ig-like_fold"/>
</dbReference>
<dbReference type="WBParaSite" id="Hba_19024">
    <property type="protein sequence ID" value="Hba_19024"/>
    <property type="gene ID" value="Hba_19024"/>
</dbReference>
<proteinExistence type="predicted"/>
<dbReference type="Proteomes" id="UP000095283">
    <property type="component" value="Unplaced"/>
</dbReference>
<dbReference type="AlphaFoldDB" id="A0A1I7XNB3"/>
<keyword evidence="2" id="KW-1185">Reference proteome</keyword>
<organism evidence="2 3">
    <name type="scientific">Heterorhabditis bacteriophora</name>
    <name type="common">Entomopathogenic nematode worm</name>
    <dbReference type="NCBI Taxonomy" id="37862"/>
    <lineage>
        <taxon>Eukaryota</taxon>
        <taxon>Metazoa</taxon>
        <taxon>Ecdysozoa</taxon>
        <taxon>Nematoda</taxon>
        <taxon>Chromadorea</taxon>
        <taxon>Rhabditida</taxon>
        <taxon>Rhabditina</taxon>
        <taxon>Rhabditomorpha</taxon>
        <taxon>Strongyloidea</taxon>
        <taxon>Heterorhabditidae</taxon>
        <taxon>Heterorhabditis</taxon>
    </lineage>
</organism>
<feature type="compositionally biased region" description="Basic and acidic residues" evidence="1">
    <location>
        <begin position="332"/>
        <end position="345"/>
    </location>
</feature>
<name>A0A1I7XNB3_HETBA</name>
<dbReference type="Gene3D" id="2.60.40.10">
    <property type="entry name" value="Immunoglobulins"/>
    <property type="match status" value="1"/>
</dbReference>
<evidence type="ECO:0000313" key="2">
    <source>
        <dbReference type="Proteomes" id="UP000095283"/>
    </source>
</evidence>
<reference evidence="3" key="1">
    <citation type="submission" date="2016-11" db="UniProtKB">
        <authorList>
            <consortium name="WormBaseParasite"/>
        </authorList>
    </citation>
    <scope>IDENTIFICATION</scope>
</reference>
<accession>A0A1I7XNB3</accession>
<feature type="region of interest" description="Disordered" evidence="1">
    <location>
        <begin position="324"/>
        <end position="346"/>
    </location>
</feature>
<feature type="region of interest" description="Disordered" evidence="1">
    <location>
        <begin position="1"/>
        <end position="61"/>
    </location>
</feature>